<dbReference type="PROSITE" id="PS00086">
    <property type="entry name" value="CYTOCHROME_P450"/>
    <property type="match status" value="1"/>
</dbReference>
<dbReference type="GO" id="GO:0005506">
    <property type="term" value="F:iron ion binding"/>
    <property type="evidence" value="ECO:0007669"/>
    <property type="project" value="InterPro"/>
</dbReference>
<keyword evidence="6 8" id="KW-0503">Monooxygenase</keyword>
<dbReference type="GO" id="GO:0020037">
    <property type="term" value="F:heme binding"/>
    <property type="evidence" value="ECO:0007669"/>
    <property type="project" value="InterPro"/>
</dbReference>
<feature type="binding site" description="axial binding residue" evidence="7">
    <location>
        <position position="93"/>
    </location>
    <ligand>
        <name>heme</name>
        <dbReference type="ChEBI" id="CHEBI:30413"/>
    </ligand>
    <ligandPart>
        <name>Fe</name>
        <dbReference type="ChEBI" id="CHEBI:18248"/>
    </ligandPart>
</feature>
<keyword evidence="10" id="KW-1185">Reference proteome</keyword>
<dbReference type="InterPro" id="IPR050121">
    <property type="entry name" value="Cytochrome_P450_monoxygenase"/>
</dbReference>
<dbReference type="OrthoDB" id="3945418at2759"/>
<dbReference type="PANTHER" id="PTHR24305">
    <property type="entry name" value="CYTOCHROME P450"/>
    <property type="match status" value="1"/>
</dbReference>
<accession>A0A6A5VDT5</accession>
<dbReference type="InterPro" id="IPR001128">
    <property type="entry name" value="Cyt_P450"/>
</dbReference>
<dbReference type="GO" id="GO:0016705">
    <property type="term" value="F:oxidoreductase activity, acting on paired donors, with incorporation or reduction of molecular oxygen"/>
    <property type="evidence" value="ECO:0007669"/>
    <property type="project" value="InterPro"/>
</dbReference>
<evidence type="ECO:0000256" key="4">
    <source>
        <dbReference type="ARBA" id="ARBA00023002"/>
    </source>
</evidence>
<evidence type="ECO:0000313" key="9">
    <source>
        <dbReference type="EMBL" id="KAF1975673.1"/>
    </source>
</evidence>
<dbReference type="AlphaFoldDB" id="A0A6A5VDT5"/>
<dbReference type="PANTHER" id="PTHR24305:SF157">
    <property type="entry name" value="N-ACETYLTRYPTOPHAN 6-HYDROXYLASE IVOC-RELATED"/>
    <property type="match status" value="1"/>
</dbReference>
<evidence type="ECO:0000256" key="5">
    <source>
        <dbReference type="ARBA" id="ARBA00023004"/>
    </source>
</evidence>
<evidence type="ECO:0000256" key="7">
    <source>
        <dbReference type="PIRSR" id="PIRSR602403-1"/>
    </source>
</evidence>
<organism evidence="9 10">
    <name type="scientific">Bimuria novae-zelandiae CBS 107.79</name>
    <dbReference type="NCBI Taxonomy" id="1447943"/>
    <lineage>
        <taxon>Eukaryota</taxon>
        <taxon>Fungi</taxon>
        <taxon>Dikarya</taxon>
        <taxon>Ascomycota</taxon>
        <taxon>Pezizomycotina</taxon>
        <taxon>Dothideomycetes</taxon>
        <taxon>Pleosporomycetidae</taxon>
        <taxon>Pleosporales</taxon>
        <taxon>Massarineae</taxon>
        <taxon>Didymosphaeriaceae</taxon>
        <taxon>Bimuria</taxon>
    </lineage>
</organism>
<dbReference type="Pfam" id="PF00067">
    <property type="entry name" value="p450"/>
    <property type="match status" value="1"/>
</dbReference>
<evidence type="ECO:0000256" key="6">
    <source>
        <dbReference type="ARBA" id="ARBA00023033"/>
    </source>
</evidence>
<evidence type="ECO:0000256" key="3">
    <source>
        <dbReference type="ARBA" id="ARBA00022723"/>
    </source>
</evidence>
<proteinExistence type="inferred from homology"/>
<keyword evidence="3 7" id="KW-0479">Metal-binding</keyword>
<dbReference type="PRINTS" id="PR00465">
    <property type="entry name" value="EP450IV"/>
</dbReference>
<comment type="similarity">
    <text evidence="2 8">Belongs to the cytochrome P450 family.</text>
</comment>
<evidence type="ECO:0000256" key="8">
    <source>
        <dbReference type="RuleBase" id="RU000461"/>
    </source>
</evidence>
<protein>
    <submittedName>
        <fullName evidence="9">Cytochrome P450</fullName>
    </submittedName>
</protein>
<dbReference type="InterPro" id="IPR036396">
    <property type="entry name" value="Cyt_P450_sf"/>
</dbReference>
<evidence type="ECO:0000313" key="10">
    <source>
        <dbReference type="Proteomes" id="UP000800036"/>
    </source>
</evidence>
<reference evidence="9" key="1">
    <citation type="journal article" date="2020" name="Stud. Mycol.">
        <title>101 Dothideomycetes genomes: a test case for predicting lifestyles and emergence of pathogens.</title>
        <authorList>
            <person name="Haridas S."/>
            <person name="Albert R."/>
            <person name="Binder M."/>
            <person name="Bloem J."/>
            <person name="Labutti K."/>
            <person name="Salamov A."/>
            <person name="Andreopoulos B."/>
            <person name="Baker S."/>
            <person name="Barry K."/>
            <person name="Bills G."/>
            <person name="Bluhm B."/>
            <person name="Cannon C."/>
            <person name="Castanera R."/>
            <person name="Culley D."/>
            <person name="Daum C."/>
            <person name="Ezra D."/>
            <person name="Gonzalez J."/>
            <person name="Henrissat B."/>
            <person name="Kuo A."/>
            <person name="Liang C."/>
            <person name="Lipzen A."/>
            <person name="Lutzoni F."/>
            <person name="Magnuson J."/>
            <person name="Mondo S."/>
            <person name="Nolan M."/>
            <person name="Ohm R."/>
            <person name="Pangilinan J."/>
            <person name="Park H.-J."/>
            <person name="Ramirez L."/>
            <person name="Alfaro M."/>
            <person name="Sun H."/>
            <person name="Tritt A."/>
            <person name="Yoshinaga Y."/>
            <person name="Zwiers L.-H."/>
            <person name="Turgeon B."/>
            <person name="Goodwin S."/>
            <person name="Spatafora J."/>
            <person name="Crous P."/>
            <person name="Grigoriev I."/>
        </authorList>
    </citation>
    <scope>NUCLEOTIDE SEQUENCE</scope>
    <source>
        <strain evidence="9">CBS 107.79</strain>
    </source>
</reference>
<name>A0A6A5VDT5_9PLEO</name>
<dbReference type="InterPro" id="IPR002403">
    <property type="entry name" value="Cyt_P450_E_grp-IV"/>
</dbReference>
<keyword evidence="4 8" id="KW-0560">Oxidoreductase</keyword>
<keyword evidence="7 8" id="KW-0349">Heme</keyword>
<dbReference type="SUPFAM" id="SSF48264">
    <property type="entry name" value="Cytochrome P450"/>
    <property type="match status" value="1"/>
</dbReference>
<evidence type="ECO:0000256" key="2">
    <source>
        <dbReference type="ARBA" id="ARBA00010617"/>
    </source>
</evidence>
<dbReference type="Gene3D" id="1.10.630.10">
    <property type="entry name" value="Cytochrome P450"/>
    <property type="match status" value="1"/>
</dbReference>
<feature type="non-terminal residue" evidence="9">
    <location>
        <position position="1"/>
    </location>
</feature>
<keyword evidence="5 7" id="KW-0408">Iron</keyword>
<sequence>AKLETLPCLTAAIREALRMGYGTTSRFIRVAPEVTMQYKNYVFPPRTAISMSAMLLCQHPDVFEDLHTFNPERWLGKNQPADVYVFGRGSRMCAGQNLAYTELYLALATIVRRFTLNLFETDYSDIEAVCDAVFPMPKADTKGVRVLVL</sequence>
<dbReference type="InterPro" id="IPR017972">
    <property type="entry name" value="Cyt_P450_CS"/>
</dbReference>
<dbReference type="EMBL" id="ML976669">
    <property type="protein sequence ID" value="KAF1975673.1"/>
    <property type="molecule type" value="Genomic_DNA"/>
</dbReference>
<dbReference type="GO" id="GO:0004497">
    <property type="term" value="F:monooxygenase activity"/>
    <property type="evidence" value="ECO:0007669"/>
    <property type="project" value="UniProtKB-KW"/>
</dbReference>
<gene>
    <name evidence="9" type="ORF">BU23DRAFT_632296</name>
</gene>
<comment type="cofactor">
    <cofactor evidence="1 7">
        <name>heme</name>
        <dbReference type="ChEBI" id="CHEBI:30413"/>
    </cofactor>
</comment>
<evidence type="ECO:0000256" key="1">
    <source>
        <dbReference type="ARBA" id="ARBA00001971"/>
    </source>
</evidence>
<dbReference type="Proteomes" id="UP000800036">
    <property type="component" value="Unassembled WGS sequence"/>
</dbReference>